<keyword evidence="1" id="KW-0560">Oxidoreductase</keyword>
<dbReference type="AlphaFoldDB" id="A0A9W8W6F0"/>
<dbReference type="InterPro" id="IPR003819">
    <property type="entry name" value="TauD/TfdA-like"/>
</dbReference>
<dbReference type="GO" id="GO:0016491">
    <property type="term" value="F:oxidoreductase activity"/>
    <property type="evidence" value="ECO:0007669"/>
    <property type="project" value="UniProtKB-KW"/>
</dbReference>
<reference evidence="3" key="1">
    <citation type="submission" date="2022-10" db="EMBL/GenBank/DDBJ databases">
        <title>Tapping the CABI collections for fungal endophytes: first genome assemblies for Collariella, Neodidymelliopsis, Ascochyta clinopodiicola, Didymella pomorum, Didymosphaeria variabile, Neocosmospora piperis and Neocucurbitaria cava.</title>
        <authorList>
            <person name="Hill R."/>
        </authorList>
    </citation>
    <scope>NUCLEOTIDE SEQUENCE</scope>
    <source>
        <strain evidence="3">IMI 366586</strain>
    </source>
</reference>
<gene>
    <name evidence="3" type="ORF">N0V84_009335</name>
</gene>
<protein>
    <recommendedName>
        <fullName evidence="2">TauD/TfdA-like domain-containing protein</fullName>
    </recommendedName>
</protein>
<feature type="domain" description="TauD/TfdA-like" evidence="2">
    <location>
        <begin position="30"/>
        <end position="107"/>
    </location>
</feature>
<dbReference type="InterPro" id="IPR042098">
    <property type="entry name" value="TauD-like_sf"/>
</dbReference>
<evidence type="ECO:0000259" key="2">
    <source>
        <dbReference type="Pfam" id="PF02668"/>
    </source>
</evidence>
<dbReference type="EMBL" id="JAPEUR010000254">
    <property type="protein sequence ID" value="KAJ4313578.1"/>
    <property type="molecule type" value="Genomic_DNA"/>
</dbReference>
<dbReference type="Pfam" id="PF02668">
    <property type="entry name" value="TauD"/>
    <property type="match status" value="1"/>
</dbReference>
<dbReference type="Gene3D" id="3.60.130.10">
    <property type="entry name" value="Clavaminate synthase-like"/>
    <property type="match status" value="1"/>
</dbReference>
<dbReference type="OrthoDB" id="272271at2759"/>
<keyword evidence="4" id="KW-1185">Reference proteome</keyword>
<sequence>MSLRPPGQMFSKPWRVQIGILTRHIILNFGRIHLMATEPADDGTFAPKPTAKQVEALDLVQQLAEKYQLSLEMEPGDVAFINNLGILHAREEFSDTPENTRYLVRMWLKNMDKAWRLPRTLKRGNDRTYDETAEEIWNVLPAPRVAFKIREKYGP</sequence>
<dbReference type="SUPFAM" id="SSF51197">
    <property type="entry name" value="Clavaminate synthase-like"/>
    <property type="match status" value="1"/>
</dbReference>
<name>A0A9W8W6F0_9HYPO</name>
<dbReference type="Proteomes" id="UP001140502">
    <property type="component" value="Unassembled WGS sequence"/>
</dbReference>
<organism evidence="3 4">
    <name type="scientific">Fusarium piperis</name>
    <dbReference type="NCBI Taxonomy" id="1435070"/>
    <lineage>
        <taxon>Eukaryota</taxon>
        <taxon>Fungi</taxon>
        <taxon>Dikarya</taxon>
        <taxon>Ascomycota</taxon>
        <taxon>Pezizomycotina</taxon>
        <taxon>Sordariomycetes</taxon>
        <taxon>Hypocreomycetidae</taxon>
        <taxon>Hypocreales</taxon>
        <taxon>Nectriaceae</taxon>
        <taxon>Fusarium</taxon>
        <taxon>Fusarium solani species complex</taxon>
    </lineage>
</organism>
<accession>A0A9W8W6F0</accession>
<evidence type="ECO:0000313" key="3">
    <source>
        <dbReference type="EMBL" id="KAJ4313578.1"/>
    </source>
</evidence>
<proteinExistence type="predicted"/>
<evidence type="ECO:0000313" key="4">
    <source>
        <dbReference type="Proteomes" id="UP001140502"/>
    </source>
</evidence>
<comment type="caution">
    <text evidence="3">The sequence shown here is derived from an EMBL/GenBank/DDBJ whole genome shotgun (WGS) entry which is preliminary data.</text>
</comment>
<evidence type="ECO:0000256" key="1">
    <source>
        <dbReference type="ARBA" id="ARBA00023002"/>
    </source>
</evidence>